<protein>
    <submittedName>
        <fullName evidence="2">CLUMA_CG013873, isoform A</fullName>
    </submittedName>
</protein>
<evidence type="ECO:0000313" key="2">
    <source>
        <dbReference type="EMBL" id="CRL00613.1"/>
    </source>
</evidence>
<evidence type="ECO:0000313" key="3">
    <source>
        <dbReference type="Proteomes" id="UP000183832"/>
    </source>
</evidence>
<dbReference type="Proteomes" id="UP000183832">
    <property type="component" value="Unassembled WGS sequence"/>
</dbReference>
<accession>A0A1J1IK43</accession>
<dbReference type="Gene3D" id="3.40.1440.10">
    <property type="entry name" value="GIY-YIG endonuclease"/>
    <property type="match status" value="1"/>
</dbReference>
<dbReference type="InterPro" id="IPR000305">
    <property type="entry name" value="GIY-YIG_endonuc"/>
</dbReference>
<dbReference type="PROSITE" id="PS50164">
    <property type="entry name" value="GIY_YIG"/>
    <property type="match status" value="1"/>
</dbReference>
<sequence>MAAFQTMTYRLFNTPLTDERFKKEEKFIVETAIINGYDEEMIQGLFKKHRWKRKIEETTTLQPQKKEKKTITMKNGKKRNIFVELPFYNPLSYKIDKVLKKHNINCYYTSRGNLKDLLGSSKDKIPMEEKSGIYELLCKNCPKKYIGQTSRRFDERYKEHRRAFRYQDEKSSAMAAHCIDEEHYMGEGRIIEEVRDNNKLDAWESLYMDNDKNLVNINEQIISSNLFKFASLD</sequence>
<dbReference type="OrthoDB" id="8037262at2759"/>
<dbReference type="InterPro" id="IPR035901">
    <property type="entry name" value="GIY-YIG_endonuc_sf"/>
</dbReference>
<name>A0A1J1IK43_9DIPT</name>
<dbReference type="SUPFAM" id="SSF82771">
    <property type="entry name" value="GIY-YIG endonuclease"/>
    <property type="match status" value="1"/>
</dbReference>
<dbReference type="AlphaFoldDB" id="A0A1J1IK43"/>
<dbReference type="STRING" id="568069.A0A1J1IK43"/>
<organism evidence="2 3">
    <name type="scientific">Clunio marinus</name>
    <dbReference type="NCBI Taxonomy" id="568069"/>
    <lineage>
        <taxon>Eukaryota</taxon>
        <taxon>Metazoa</taxon>
        <taxon>Ecdysozoa</taxon>
        <taxon>Arthropoda</taxon>
        <taxon>Hexapoda</taxon>
        <taxon>Insecta</taxon>
        <taxon>Pterygota</taxon>
        <taxon>Neoptera</taxon>
        <taxon>Endopterygota</taxon>
        <taxon>Diptera</taxon>
        <taxon>Nematocera</taxon>
        <taxon>Chironomoidea</taxon>
        <taxon>Chironomidae</taxon>
        <taxon>Clunio</taxon>
    </lineage>
</organism>
<proteinExistence type="predicted"/>
<gene>
    <name evidence="2" type="ORF">CLUMA_CG013873</name>
</gene>
<reference evidence="2 3" key="1">
    <citation type="submission" date="2015-04" db="EMBL/GenBank/DDBJ databases">
        <authorList>
            <person name="Syromyatnikov M.Y."/>
            <person name="Popov V.N."/>
        </authorList>
    </citation>
    <scope>NUCLEOTIDE SEQUENCE [LARGE SCALE GENOMIC DNA]</scope>
</reference>
<keyword evidence="3" id="KW-1185">Reference proteome</keyword>
<feature type="domain" description="GIY-YIG" evidence="1">
    <location>
        <begin position="129"/>
        <end position="217"/>
    </location>
</feature>
<dbReference type="EMBL" id="CVRI01000054">
    <property type="protein sequence ID" value="CRL00613.1"/>
    <property type="molecule type" value="Genomic_DNA"/>
</dbReference>
<evidence type="ECO:0000259" key="1">
    <source>
        <dbReference type="PROSITE" id="PS50164"/>
    </source>
</evidence>
<dbReference type="PANTHER" id="PTHR21301">
    <property type="entry name" value="REVERSE TRANSCRIPTASE"/>
    <property type="match status" value="1"/>
</dbReference>
<dbReference type="PANTHER" id="PTHR21301:SF10">
    <property type="entry name" value="REVERSE TRANSCRIPTASE DOMAIN-CONTAINING PROTEIN"/>
    <property type="match status" value="1"/>
</dbReference>